<gene>
    <name evidence="4" type="ORF">BKA12_001335</name>
</gene>
<comment type="caution">
    <text evidence="4">The sequence shown here is derived from an EMBL/GenBank/DDBJ whole genome shotgun (WGS) entry which is preliminary data.</text>
</comment>
<reference evidence="4 5" key="1">
    <citation type="submission" date="2020-08" db="EMBL/GenBank/DDBJ databases">
        <title>Sequencing the genomes of 1000 actinobacteria strains.</title>
        <authorList>
            <person name="Klenk H.-P."/>
        </authorList>
    </citation>
    <scope>NUCLEOTIDE SEQUENCE [LARGE SCALE GENOMIC DNA]</scope>
    <source>
        <strain evidence="4 5">DSM 23694</strain>
    </source>
</reference>
<feature type="compositionally biased region" description="Polar residues" evidence="1">
    <location>
        <begin position="201"/>
        <end position="219"/>
    </location>
</feature>
<accession>A0A7W8YBM9</accession>
<dbReference type="PANTHER" id="PTHR34351:SF1">
    <property type="entry name" value="SLR1927 PROTEIN"/>
    <property type="match status" value="1"/>
</dbReference>
<evidence type="ECO:0000256" key="1">
    <source>
        <dbReference type="SAM" id="MobiDB-lite"/>
    </source>
</evidence>
<dbReference type="AlphaFoldDB" id="A0A7W8YBM9"/>
<dbReference type="PANTHER" id="PTHR34351">
    <property type="entry name" value="SLR1927 PROTEIN-RELATED"/>
    <property type="match status" value="1"/>
</dbReference>
<dbReference type="InterPro" id="IPR002881">
    <property type="entry name" value="DUF58"/>
</dbReference>
<evidence type="ECO:0000256" key="2">
    <source>
        <dbReference type="SAM" id="Phobius"/>
    </source>
</evidence>
<keyword evidence="2" id="KW-0472">Membrane</keyword>
<feature type="region of interest" description="Disordered" evidence="1">
    <location>
        <begin position="201"/>
        <end position="227"/>
    </location>
</feature>
<keyword evidence="2" id="KW-0812">Transmembrane</keyword>
<evidence type="ECO:0000313" key="4">
    <source>
        <dbReference type="EMBL" id="MBB5598255.1"/>
    </source>
</evidence>
<dbReference type="EMBL" id="JACHBL010000001">
    <property type="protein sequence ID" value="MBB5598255.1"/>
    <property type="molecule type" value="Genomic_DNA"/>
</dbReference>
<evidence type="ECO:0000313" key="5">
    <source>
        <dbReference type="Proteomes" id="UP000523863"/>
    </source>
</evidence>
<keyword evidence="5" id="KW-1185">Reference proteome</keyword>
<feature type="transmembrane region" description="Helical" evidence="2">
    <location>
        <begin position="72"/>
        <end position="92"/>
    </location>
</feature>
<feature type="domain" description="DUF58" evidence="3">
    <location>
        <begin position="234"/>
        <end position="277"/>
    </location>
</feature>
<feature type="transmembrane region" description="Helical" evidence="2">
    <location>
        <begin position="45"/>
        <end position="66"/>
    </location>
</feature>
<evidence type="ECO:0000259" key="3">
    <source>
        <dbReference type="Pfam" id="PF01882"/>
    </source>
</evidence>
<proteinExistence type="predicted"/>
<dbReference type="Pfam" id="PF01882">
    <property type="entry name" value="DUF58"/>
    <property type="match status" value="1"/>
</dbReference>
<dbReference type="RefSeq" id="WP_183641694.1">
    <property type="nucleotide sequence ID" value="NZ_JACHBL010000001.1"/>
</dbReference>
<sequence>MSAPTPVTPGAFSADDAVAQRKLLSRQERAERREARKKFFQRIPLTARGIGMLVAGVLSLALAGVLGRRELLAISLFLIALPLTSIATVYLGRRQISMQRTFTPHPITAGQTTRVSSRVIFPSTRGSALLVEEHLPASFGANPQFTAAPHDSTAFSYRLRPSQRGTHTVGPATAHFTDVLGLAKQRVTFGEPSALCVLPRTNETTSETSSGAQVGNDNAPTLRHSSPDMDDVMVREYRDGDPLRRIHWPASARHGELMVRQEIFSVRYHVAIMLDAARTSYGLDVMRTESSSAGAERSATELTVPRFDSEPGTTTEDFNRALELTATLVSQMQDNGVTVDVFDHSGTSLNEGLHSVRGYVSRSDDDSVTWILSELGLNEHPAAERNHNLPITENQTLMLITHRPTTEHAERLVRWFEQHRKVTVVMDTTAPARMVFENAGWTVTSEQNLPEEV</sequence>
<dbReference type="Proteomes" id="UP000523863">
    <property type="component" value="Unassembled WGS sequence"/>
</dbReference>
<keyword evidence="2" id="KW-1133">Transmembrane helix</keyword>
<organism evidence="4 5">
    <name type="scientific">Neomicrococcus lactis</name>
    <dbReference type="NCBI Taxonomy" id="732241"/>
    <lineage>
        <taxon>Bacteria</taxon>
        <taxon>Bacillati</taxon>
        <taxon>Actinomycetota</taxon>
        <taxon>Actinomycetes</taxon>
        <taxon>Micrococcales</taxon>
        <taxon>Micrococcaceae</taxon>
        <taxon>Neomicrococcus</taxon>
    </lineage>
</organism>
<name>A0A7W8YBM9_9MICC</name>
<protein>
    <submittedName>
        <fullName evidence="4">Uncharacterized protein (DUF58 family)</fullName>
    </submittedName>
</protein>